<dbReference type="InterPro" id="IPR009057">
    <property type="entry name" value="Homeodomain-like_sf"/>
</dbReference>
<proteinExistence type="predicted"/>
<dbReference type="Proteomes" id="UP000238220">
    <property type="component" value="Unassembled WGS sequence"/>
</dbReference>
<evidence type="ECO:0000256" key="1">
    <source>
        <dbReference type="ARBA" id="ARBA00023125"/>
    </source>
</evidence>
<dbReference type="AlphaFoldDB" id="A0A2S5TKP2"/>
<dbReference type="OrthoDB" id="9790413at2"/>
<dbReference type="PANTHER" id="PTHR43479:SF11">
    <property type="entry name" value="ACREF_ENVCD OPERON REPRESSOR-RELATED"/>
    <property type="match status" value="1"/>
</dbReference>
<dbReference type="InterPro" id="IPR001647">
    <property type="entry name" value="HTH_TetR"/>
</dbReference>
<dbReference type="InterPro" id="IPR050624">
    <property type="entry name" value="HTH-type_Tx_Regulator"/>
</dbReference>
<dbReference type="Gene3D" id="1.10.357.10">
    <property type="entry name" value="Tetracycline Repressor, domain 2"/>
    <property type="match status" value="1"/>
</dbReference>
<dbReference type="PANTHER" id="PTHR43479">
    <property type="entry name" value="ACREF/ENVCD OPERON REPRESSOR-RELATED"/>
    <property type="match status" value="1"/>
</dbReference>
<dbReference type="SUPFAM" id="SSF46689">
    <property type="entry name" value="Homeodomain-like"/>
    <property type="match status" value="1"/>
</dbReference>
<accession>A0A2S5TKP2</accession>
<evidence type="ECO:0000256" key="2">
    <source>
        <dbReference type="PROSITE-ProRule" id="PRU00335"/>
    </source>
</evidence>
<keyword evidence="1 2" id="KW-0238">DNA-binding</keyword>
<evidence type="ECO:0000313" key="5">
    <source>
        <dbReference type="Proteomes" id="UP000238220"/>
    </source>
</evidence>
<keyword evidence="5" id="KW-1185">Reference proteome</keyword>
<comment type="caution">
    <text evidence="4">The sequence shown here is derived from an EMBL/GenBank/DDBJ whole genome shotgun (WGS) entry which is preliminary data.</text>
</comment>
<feature type="DNA-binding region" description="H-T-H motif" evidence="2">
    <location>
        <begin position="46"/>
        <end position="65"/>
    </location>
</feature>
<organism evidence="4 5">
    <name type="scientific">Solimonas fluminis</name>
    <dbReference type="NCBI Taxonomy" id="2086571"/>
    <lineage>
        <taxon>Bacteria</taxon>
        <taxon>Pseudomonadati</taxon>
        <taxon>Pseudomonadota</taxon>
        <taxon>Gammaproteobacteria</taxon>
        <taxon>Nevskiales</taxon>
        <taxon>Nevskiaceae</taxon>
        <taxon>Solimonas</taxon>
    </lineage>
</organism>
<reference evidence="4 5" key="1">
    <citation type="submission" date="2018-02" db="EMBL/GenBank/DDBJ databases">
        <title>Genome sequencing of Solimonas sp. HR-BB.</title>
        <authorList>
            <person name="Lee Y."/>
            <person name="Jeon C.O."/>
        </authorList>
    </citation>
    <scope>NUCLEOTIDE SEQUENCE [LARGE SCALE GENOMIC DNA]</scope>
    <source>
        <strain evidence="4 5">HR-BB</strain>
    </source>
</reference>
<dbReference type="EMBL" id="PSNW01000001">
    <property type="protein sequence ID" value="PPE75502.1"/>
    <property type="molecule type" value="Genomic_DNA"/>
</dbReference>
<gene>
    <name evidence="4" type="ORF">C3942_01010</name>
</gene>
<dbReference type="Pfam" id="PF00440">
    <property type="entry name" value="TetR_N"/>
    <property type="match status" value="1"/>
</dbReference>
<dbReference type="GO" id="GO:0003677">
    <property type="term" value="F:DNA binding"/>
    <property type="evidence" value="ECO:0007669"/>
    <property type="project" value="UniProtKB-UniRule"/>
</dbReference>
<evidence type="ECO:0000259" key="3">
    <source>
        <dbReference type="PROSITE" id="PS50977"/>
    </source>
</evidence>
<sequence length="220" mass="25111">MSPATDPPKRRTFRGLPLEQRQRERHERFMEAGLALYGVRGYHGVTVRELCTEARLTERYFYESFKDREALFGEVYQRQVEQLRGRVLEVIRRHQPDPRAMARAGLETFFQGLREDPRCARILFVDVLSISPAMTEQSRQVTSGLSGFLLQFTQALYPQLKGSGLDPQIIATGLVGACINVAMHWVYDGFEQPVESVRDNCYALFEAMILSWSVKTSTAG</sequence>
<protein>
    <submittedName>
        <fullName evidence="4">TetR family transcriptional regulator</fullName>
    </submittedName>
</protein>
<evidence type="ECO:0000313" key="4">
    <source>
        <dbReference type="EMBL" id="PPE75502.1"/>
    </source>
</evidence>
<dbReference type="RefSeq" id="WP_104228468.1">
    <property type="nucleotide sequence ID" value="NZ_PSNW01000001.1"/>
</dbReference>
<dbReference type="InterPro" id="IPR036271">
    <property type="entry name" value="Tet_transcr_reg_TetR-rel_C_sf"/>
</dbReference>
<feature type="domain" description="HTH tetR-type" evidence="3">
    <location>
        <begin position="23"/>
        <end position="83"/>
    </location>
</feature>
<dbReference type="SUPFAM" id="SSF48498">
    <property type="entry name" value="Tetracyclin repressor-like, C-terminal domain"/>
    <property type="match status" value="1"/>
</dbReference>
<name>A0A2S5TKP2_9GAMM</name>
<dbReference type="PROSITE" id="PS50977">
    <property type="entry name" value="HTH_TETR_2"/>
    <property type="match status" value="1"/>
</dbReference>